<evidence type="ECO:0000256" key="16">
    <source>
        <dbReference type="ARBA" id="ARBA00023180"/>
    </source>
</evidence>
<dbReference type="Gene3D" id="1.10.510.10">
    <property type="entry name" value="Transferase(Phosphotransferase) domain 1"/>
    <property type="match status" value="1"/>
</dbReference>
<dbReference type="PANTHER" id="PTHR48006">
    <property type="entry name" value="LEUCINE-RICH REPEAT-CONTAINING PROTEIN DDB_G0281931-RELATED"/>
    <property type="match status" value="1"/>
</dbReference>
<dbReference type="FunFam" id="3.30.200.20:FF:001213">
    <property type="entry name" value="Os04g0616200 protein"/>
    <property type="match status" value="1"/>
</dbReference>
<keyword evidence="12" id="KW-0067">ATP-binding</keyword>
<evidence type="ECO:0000256" key="7">
    <source>
        <dbReference type="ARBA" id="ARBA00022692"/>
    </source>
</evidence>
<evidence type="ECO:0000256" key="11">
    <source>
        <dbReference type="ARBA" id="ARBA00022777"/>
    </source>
</evidence>
<comment type="subcellular location">
    <subcellularLocation>
        <location evidence="1">Membrane</location>
        <topology evidence="1">Single-pass type I membrane protein</topology>
    </subcellularLocation>
</comment>
<reference evidence="21 22" key="1">
    <citation type="submission" date="2024-02" db="EMBL/GenBank/DDBJ databases">
        <authorList>
            <person name="Vignale AGUSTIN F."/>
            <person name="Sosa J E."/>
            <person name="Modenutti C."/>
        </authorList>
    </citation>
    <scope>NUCLEOTIDE SEQUENCE [LARGE SCALE GENOMIC DNA]</scope>
</reference>
<evidence type="ECO:0000256" key="3">
    <source>
        <dbReference type="ARBA" id="ARBA00022527"/>
    </source>
</evidence>
<evidence type="ECO:0000256" key="4">
    <source>
        <dbReference type="ARBA" id="ARBA00022553"/>
    </source>
</evidence>
<keyword evidence="11" id="KW-0418">Kinase</keyword>
<dbReference type="Proteomes" id="UP001642360">
    <property type="component" value="Unassembled WGS sequence"/>
</dbReference>
<evidence type="ECO:0000256" key="10">
    <source>
        <dbReference type="ARBA" id="ARBA00022741"/>
    </source>
</evidence>
<keyword evidence="22" id="KW-1185">Reference proteome</keyword>
<name>A0ABC8S6C1_9AQUA</name>
<dbReference type="SMART" id="SM00219">
    <property type="entry name" value="TyrKc"/>
    <property type="match status" value="1"/>
</dbReference>
<keyword evidence="10" id="KW-0547">Nucleotide-binding</keyword>
<keyword evidence="14" id="KW-0472">Membrane</keyword>
<feature type="domain" description="Protein kinase" evidence="20">
    <location>
        <begin position="507"/>
        <end position="708"/>
    </location>
</feature>
<keyword evidence="6" id="KW-0808">Transferase</keyword>
<comment type="caution">
    <text evidence="21">The sequence shown here is derived from an EMBL/GenBank/DDBJ whole genome shotgun (WGS) entry which is preliminary data.</text>
</comment>
<keyword evidence="7" id="KW-0812">Transmembrane</keyword>
<evidence type="ECO:0000256" key="5">
    <source>
        <dbReference type="ARBA" id="ARBA00022614"/>
    </source>
</evidence>
<dbReference type="EMBL" id="CAUOFW020002169">
    <property type="protein sequence ID" value="CAK9151736.1"/>
    <property type="molecule type" value="Genomic_DNA"/>
</dbReference>
<sequence length="708" mass="78718">MISKKIFALLLFEFVVLNCYTEFRSVAQLLPEEEVRALETISSKLQNRYWNVSRSSCSSGGLNGTIAGGFISNVTCDCTFSDNSVCHVTRILLKEFNLTGVLPEEFSNLSYLLELDLSRNYISGSIPATFGRLNLTTLSLLGNRISGSIPPEIGDIATLEELILEDNQLGGTLHQNLGSLRRLRRLLLSANNFTGVIPPSFGNLTNLKDFRIDGNGLMGKIPDFIGNWTAIERLDLQGTSMEGPIPATISRLKNLTELRISDLNGSSMLFPDLQDMKNMERLILRNCLIVGPIPEYIWTMTDLKTLDLSFNGLTGQIPATIQSLQLNHVLLSNNSLTGEVPGWILDSKQSVDVSYNNFTLSSPSGCQPSSVNLISSHSSSVSNTIAWCLRKDLPCSRKPQYHSLFINCGGSKMKFEGNEYLEDLTTRGSSYFFASAEKWAYSSTGVFMNNDDANYVASNSFSLNMTGADFYKTARLAPSSLKYYGLCLRKGSYRVHLHFAEIQYSDDNTYSSLGRRIFDVSIQGNGALSDGAVIAVKQLSAKSKQGNREFVNEIGMISALQHPNLVRLYGCCIEGNQLLLIYEYLENNCLARALFGKCVGLLASFIHFIHVKNDLWVLALSLLIFSFLGREEQRLNLDWPTRKKICLGIARGLAYLHEESRLKIVHRDIKATNVLLDKYLNAKISDFGLAKLDEEENTHISTRIAGTM</sequence>
<evidence type="ECO:0000313" key="21">
    <source>
        <dbReference type="EMBL" id="CAK9151736.1"/>
    </source>
</evidence>
<dbReference type="Pfam" id="PF13855">
    <property type="entry name" value="LRR_8"/>
    <property type="match status" value="1"/>
</dbReference>
<keyword evidence="3" id="KW-0723">Serine/threonine-protein kinase</keyword>
<dbReference type="InterPro" id="IPR020635">
    <property type="entry name" value="Tyr_kinase_cat_dom"/>
</dbReference>
<gene>
    <name evidence="21" type="ORF">ILEXP_LOCUS19903</name>
</gene>
<dbReference type="EC" id="2.7.11.1" evidence="2"/>
<evidence type="ECO:0000256" key="14">
    <source>
        <dbReference type="ARBA" id="ARBA00023136"/>
    </source>
</evidence>
<keyword evidence="15" id="KW-0675">Receptor</keyword>
<protein>
    <recommendedName>
        <fullName evidence="2">non-specific serine/threonine protein kinase</fullName>
        <ecNumber evidence="2">2.7.11.1</ecNumber>
    </recommendedName>
</protein>
<evidence type="ECO:0000256" key="15">
    <source>
        <dbReference type="ARBA" id="ARBA00023170"/>
    </source>
</evidence>
<keyword evidence="5" id="KW-0433">Leucine-rich repeat</keyword>
<dbReference type="InterPro" id="IPR021720">
    <property type="entry name" value="Malectin_dom"/>
</dbReference>
<dbReference type="InterPro" id="IPR001611">
    <property type="entry name" value="Leu-rich_rpt"/>
</dbReference>
<dbReference type="InterPro" id="IPR032675">
    <property type="entry name" value="LRR_dom_sf"/>
</dbReference>
<feature type="chain" id="PRO_5044893276" description="non-specific serine/threonine protein kinase" evidence="19">
    <location>
        <begin position="22"/>
        <end position="708"/>
    </location>
</feature>
<evidence type="ECO:0000256" key="12">
    <source>
        <dbReference type="ARBA" id="ARBA00022840"/>
    </source>
</evidence>
<dbReference type="SUPFAM" id="SSF52058">
    <property type="entry name" value="L domain-like"/>
    <property type="match status" value="1"/>
</dbReference>
<dbReference type="InterPro" id="IPR051824">
    <property type="entry name" value="LRR_Rcpt-Like_S/T_Kinase"/>
</dbReference>
<evidence type="ECO:0000259" key="20">
    <source>
        <dbReference type="PROSITE" id="PS50011"/>
    </source>
</evidence>
<keyword evidence="16" id="KW-0325">Glycoprotein</keyword>
<dbReference type="Gene3D" id="3.80.10.10">
    <property type="entry name" value="Ribonuclease Inhibitor"/>
    <property type="match status" value="3"/>
</dbReference>
<evidence type="ECO:0000256" key="19">
    <source>
        <dbReference type="SAM" id="SignalP"/>
    </source>
</evidence>
<dbReference type="PROSITE" id="PS50011">
    <property type="entry name" value="PROTEIN_KINASE_DOM"/>
    <property type="match status" value="1"/>
</dbReference>
<evidence type="ECO:0000256" key="18">
    <source>
        <dbReference type="ARBA" id="ARBA00048679"/>
    </source>
</evidence>
<dbReference type="InterPro" id="IPR000719">
    <property type="entry name" value="Prot_kinase_dom"/>
</dbReference>
<dbReference type="GO" id="GO:0005524">
    <property type="term" value="F:ATP binding"/>
    <property type="evidence" value="ECO:0007669"/>
    <property type="project" value="UniProtKB-KW"/>
</dbReference>
<dbReference type="Pfam" id="PF00560">
    <property type="entry name" value="LRR_1"/>
    <property type="match status" value="2"/>
</dbReference>
<accession>A0ABC8S6C1</accession>
<evidence type="ECO:0000256" key="17">
    <source>
        <dbReference type="ARBA" id="ARBA00047899"/>
    </source>
</evidence>
<dbReference type="AlphaFoldDB" id="A0ABC8S6C1"/>
<keyword evidence="9" id="KW-0677">Repeat</keyword>
<keyword evidence="8 19" id="KW-0732">Signal</keyword>
<dbReference type="InterPro" id="IPR001245">
    <property type="entry name" value="Ser-Thr/Tyr_kinase_cat_dom"/>
</dbReference>
<dbReference type="Pfam" id="PF11721">
    <property type="entry name" value="Malectin"/>
    <property type="match status" value="1"/>
</dbReference>
<evidence type="ECO:0000313" key="22">
    <source>
        <dbReference type="Proteomes" id="UP001642360"/>
    </source>
</evidence>
<dbReference type="FunFam" id="1.10.510.10:FF:001023">
    <property type="entry name" value="Os07g0541700 protein"/>
    <property type="match status" value="1"/>
</dbReference>
<dbReference type="InterPro" id="IPR008271">
    <property type="entry name" value="Ser/Thr_kinase_AS"/>
</dbReference>
<comment type="catalytic activity">
    <reaction evidence="18">
        <text>L-seryl-[protein] + ATP = O-phospho-L-seryl-[protein] + ADP + H(+)</text>
        <dbReference type="Rhea" id="RHEA:17989"/>
        <dbReference type="Rhea" id="RHEA-COMP:9863"/>
        <dbReference type="Rhea" id="RHEA-COMP:11604"/>
        <dbReference type="ChEBI" id="CHEBI:15378"/>
        <dbReference type="ChEBI" id="CHEBI:29999"/>
        <dbReference type="ChEBI" id="CHEBI:30616"/>
        <dbReference type="ChEBI" id="CHEBI:83421"/>
        <dbReference type="ChEBI" id="CHEBI:456216"/>
        <dbReference type="EC" id="2.7.11.1"/>
    </reaction>
</comment>
<dbReference type="SUPFAM" id="SSF56112">
    <property type="entry name" value="Protein kinase-like (PK-like)"/>
    <property type="match status" value="1"/>
</dbReference>
<proteinExistence type="predicted"/>
<dbReference type="PROSITE" id="PS00108">
    <property type="entry name" value="PROTEIN_KINASE_ST"/>
    <property type="match status" value="1"/>
</dbReference>
<dbReference type="FunFam" id="3.80.10.10:FF:000838">
    <property type="entry name" value="Probable LRR receptor-like serine/threonine-protein kinase At1g53440"/>
    <property type="match status" value="1"/>
</dbReference>
<dbReference type="GO" id="GO:0004674">
    <property type="term" value="F:protein serine/threonine kinase activity"/>
    <property type="evidence" value="ECO:0007669"/>
    <property type="project" value="UniProtKB-KW"/>
</dbReference>
<keyword evidence="13" id="KW-1133">Transmembrane helix</keyword>
<keyword evidence="4" id="KW-0597">Phosphoprotein</keyword>
<dbReference type="InterPro" id="IPR011009">
    <property type="entry name" value="Kinase-like_dom_sf"/>
</dbReference>
<feature type="signal peptide" evidence="19">
    <location>
        <begin position="1"/>
        <end position="21"/>
    </location>
</feature>
<comment type="catalytic activity">
    <reaction evidence="17">
        <text>L-threonyl-[protein] + ATP = O-phospho-L-threonyl-[protein] + ADP + H(+)</text>
        <dbReference type="Rhea" id="RHEA:46608"/>
        <dbReference type="Rhea" id="RHEA-COMP:11060"/>
        <dbReference type="Rhea" id="RHEA-COMP:11605"/>
        <dbReference type="ChEBI" id="CHEBI:15378"/>
        <dbReference type="ChEBI" id="CHEBI:30013"/>
        <dbReference type="ChEBI" id="CHEBI:30616"/>
        <dbReference type="ChEBI" id="CHEBI:61977"/>
        <dbReference type="ChEBI" id="CHEBI:456216"/>
        <dbReference type="EC" id="2.7.11.1"/>
    </reaction>
</comment>
<organism evidence="21 22">
    <name type="scientific">Ilex paraguariensis</name>
    <name type="common">yerba mate</name>
    <dbReference type="NCBI Taxonomy" id="185542"/>
    <lineage>
        <taxon>Eukaryota</taxon>
        <taxon>Viridiplantae</taxon>
        <taxon>Streptophyta</taxon>
        <taxon>Embryophyta</taxon>
        <taxon>Tracheophyta</taxon>
        <taxon>Spermatophyta</taxon>
        <taxon>Magnoliopsida</taxon>
        <taxon>eudicotyledons</taxon>
        <taxon>Gunneridae</taxon>
        <taxon>Pentapetalae</taxon>
        <taxon>asterids</taxon>
        <taxon>campanulids</taxon>
        <taxon>Aquifoliales</taxon>
        <taxon>Aquifoliaceae</taxon>
        <taxon>Ilex</taxon>
    </lineage>
</organism>
<dbReference type="FunFam" id="3.80.10.10:FF:000433">
    <property type="entry name" value="Putative LRR receptor-like serine/threonine-protein kinase isoform A"/>
    <property type="match status" value="1"/>
</dbReference>
<evidence type="ECO:0000256" key="1">
    <source>
        <dbReference type="ARBA" id="ARBA00004479"/>
    </source>
</evidence>
<evidence type="ECO:0000256" key="2">
    <source>
        <dbReference type="ARBA" id="ARBA00012513"/>
    </source>
</evidence>
<evidence type="ECO:0000256" key="6">
    <source>
        <dbReference type="ARBA" id="ARBA00022679"/>
    </source>
</evidence>
<evidence type="ECO:0000256" key="8">
    <source>
        <dbReference type="ARBA" id="ARBA00022729"/>
    </source>
</evidence>
<dbReference type="Gene3D" id="2.60.120.430">
    <property type="entry name" value="Galactose-binding lectin"/>
    <property type="match status" value="1"/>
</dbReference>
<dbReference type="Pfam" id="PF07714">
    <property type="entry name" value="PK_Tyr_Ser-Thr"/>
    <property type="match status" value="1"/>
</dbReference>
<dbReference type="GO" id="GO:0016020">
    <property type="term" value="C:membrane"/>
    <property type="evidence" value="ECO:0007669"/>
    <property type="project" value="UniProtKB-SubCell"/>
</dbReference>
<evidence type="ECO:0000256" key="13">
    <source>
        <dbReference type="ARBA" id="ARBA00022989"/>
    </source>
</evidence>
<dbReference type="PANTHER" id="PTHR48006:SF60">
    <property type="entry name" value="PROTEIN KINASE DOMAIN-CONTAINING PROTEIN"/>
    <property type="match status" value="1"/>
</dbReference>
<evidence type="ECO:0000256" key="9">
    <source>
        <dbReference type="ARBA" id="ARBA00022737"/>
    </source>
</evidence>